<dbReference type="Proteomes" id="UP000484875">
    <property type="component" value="Unassembled WGS sequence"/>
</dbReference>
<proteinExistence type="predicted"/>
<dbReference type="EMBL" id="WWCV01000060">
    <property type="protein sequence ID" value="MYN20015.1"/>
    <property type="molecule type" value="Genomic_DNA"/>
</dbReference>
<evidence type="ECO:0000256" key="2">
    <source>
        <dbReference type="ARBA" id="ARBA00022679"/>
    </source>
</evidence>
<dbReference type="InterPro" id="IPR038375">
    <property type="entry name" value="NDUFAF7_sf"/>
</dbReference>
<dbReference type="AlphaFoldDB" id="A0A845HR86"/>
<name>A0A845HR86_9BURK</name>
<keyword evidence="2 3" id="KW-0808">Transferase</keyword>
<dbReference type="SUPFAM" id="SSF53335">
    <property type="entry name" value="S-adenosyl-L-methionine-dependent methyltransferases"/>
    <property type="match status" value="1"/>
</dbReference>
<sequence length="383" mass="41544">MSLPVPTSDALAASHALQHLIAAEIARNDGAISFARYMELALYAPDLGYYSGGSAKLGKDGDFTTAPELTPLFGAAVAQAAAAIIAQSAPRILEFGAGTGKLAFDILTEMALAGVAIERYFIVELSAELRARQQDKLREFPQVQWLDEFPDAFDGVVVGNEVLDAMPVQLITKHPEGWQELRVTVRDGRFDYLEVPAGPELLAQIALQIQDHDSLPVGYVTEVHGVACGFMATLARMLRNGRANAAFLFDYGFPAHEYYLEQRATGTLMCHYRHHSHPDPFYYPGLQDITAHVDFTAMALAAQEAGADVLAYLNQAGFLIGAGAGELLLRTDPSDALRYLPQAKALQKLLSPAEMGELFKVLVIGKNVALPDAIAAHDRTHRL</sequence>
<evidence type="ECO:0000313" key="4">
    <source>
        <dbReference type="Proteomes" id="UP000484875"/>
    </source>
</evidence>
<dbReference type="RefSeq" id="WP_161092388.1">
    <property type="nucleotide sequence ID" value="NZ_WWCV01000060.1"/>
</dbReference>
<accession>A0A845HR86</accession>
<dbReference type="GO" id="GO:0032259">
    <property type="term" value="P:methylation"/>
    <property type="evidence" value="ECO:0007669"/>
    <property type="project" value="UniProtKB-KW"/>
</dbReference>
<dbReference type="InterPro" id="IPR003788">
    <property type="entry name" value="NDUFAF7"/>
</dbReference>
<protein>
    <submittedName>
        <fullName evidence="3">Class I SAM-dependent methyltransferase</fullName>
    </submittedName>
</protein>
<keyword evidence="1 3" id="KW-0489">Methyltransferase</keyword>
<comment type="caution">
    <text evidence="3">The sequence shown here is derived from an EMBL/GenBank/DDBJ whole genome shotgun (WGS) entry which is preliminary data.</text>
</comment>
<reference evidence="3 4" key="1">
    <citation type="submission" date="2019-12" db="EMBL/GenBank/DDBJ databases">
        <title>Novel species isolated from a subtropical stream in China.</title>
        <authorList>
            <person name="Lu H."/>
        </authorList>
    </citation>
    <scope>NUCLEOTIDE SEQUENCE [LARGE SCALE GENOMIC DNA]</scope>
    <source>
        <strain evidence="3 4">FT107W</strain>
    </source>
</reference>
<dbReference type="Pfam" id="PF02636">
    <property type="entry name" value="Methyltransf_28"/>
    <property type="match status" value="1"/>
</dbReference>
<evidence type="ECO:0000256" key="1">
    <source>
        <dbReference type="ARBA" id="ARBA00022603"/>
    </source>
</evidence>
<keyword evidence="4" id="KW-1185">Reference proteome</keyword>
<organism evidence="3 4">
    <name type="scientific">Duganella vulcania</name>
    <dbReference type="NCBI Taxonomy" id="2692166"/>
    <lineage>
        <taxon>Bacteria</taxon>
        <taxon>Pseudomonadati</taxon>
        <taxon>Pseudomonadota</taxon>
        <taxon>Betaproteobacteria</taxon>
        <taxon>Burkholderiales</taxon>
        <taxon>Oxalobacteraceae</taxon>
        <taxon>Telluria group</taxon>
        <taxon>Duganella</taxon>
    </lineage>
</organism>
<dbReference type="InterPro" id="IPR029063">
    <property type="entry name" value="SAM-dependent_MTases_sf"/>
</dbReference>
<dbReference type="GO" id="GO:0035243">
    <property type="term" value="F:protein-arginine omega-N symmetric methyltransferase activity"/>
    <property type="evidence" value="ECO:0007669"/>
    <property type="project" value="TreeGrafter"/>
</dbReference>
<dbReference type="Gene3D" id="3.40.50.12710">
    <property type="match status" value="1"/>
</dbReference>
<dbReference type="PANTHER" id="PTHR12049">
    <property type="entry name" value="PROTEIN ARGININE METHYLTRANSFERASE NDUFAF7, MITOCHONDRIAL"/>
    <property type="match status" value="1"/>
</dbReference>
<dbReference type="PANTHER" id="PTHR12049:SF7">
    <property type="entry name" value="PROTEIN ARGININE METHYLTRANSFERASE NDUFAF7, MITOCHONDRIAL"/>
    <property type="match status" value="1"/>
</dbReference>
<evidence type="ECO:0000313" key="3">
    <source>
        <dbReference type="EMBL" id="MYN20015.1"/>
    </source>
</evidence>
<gene>
    <name evidence="3" type="ORF">GTP81_25065</name>
</gene>